<protein>
    <submittedName>
        <fullName evidence="2">Uncharacterized protein</fullName>
    </submittedName>
</protein>
<dbReference type="EMBL" id="JAALLH010000001">
    <property type="protein sequence ID" value="NIY65609.1"/>
    <property type="molecule type" value="Genomic_DNA"/>
</dbReference>
<accession>A0A7X5X2U7</accession>
<name>A0A7X5X2U7_STRMQ</name>
<gene>
    <name evidence="2" type="ORF">SMALB_3614</name>
</gene>
<proteinExistence type="predicted"/>
<evidence type="ECO:0000313" key="3">
    <source>
        <dbReference type="Proteomes" id="UP000536624"/>
    </source>
</evidence>
<evidence type="ECO:0000313" key="2">
    <source>
        <dbReference type="EMBL" id="NIY65609.1"/>
    </source>
</evidence>
<comment type="caution">
    <text evidence="2">The sequence shown here is derived from an EMBL/GenBank/DDBJ whole genome shotgun (WGS) entry which is preliminary data.</text>
</comment>
<dbReference type="Proteomes" id="UP000536624">
    <property type="component" value="Unassembled WGS sequence"/>
</dbReference>
<feature type="region of interest" description="Disordered" evidence="1">
    <location>
        <begin position="1"/>
        <end position="41"/>
    </location>
</feature>
<feature type="compositionally biased region" description="Low complexity" evidence="1">
    <location>
        <begin position="1"/>
        <end position="16"/>
    </location>
</feature>
<sequence length="164" mass="16401">MERAVSSSRAMGSGSSLVAAPLKVTGRDPGPDGHFPGEGQKRVNRGSDFGQELGHLIAGPGGGDPLGEPGEVAQSRVSFAVRCGQRVQGGVEVDAVTGGAQGVRAGGRFQPLLLDGQAVGKPVVVPARSCSTEEAAGSLEDVRRLLGTADGDDEAGAGALVMVT</sequence>
<reference evidence="2 3" key="1">
    <citation type="submission" date="2020-02" db="EMBL/GenBank/DDBJ databases">
        <title>Streptomyces malaysiensis DSM14702 (JHCC583434, PFL_A843) Genome sequencing and assembly.</title>
        <authorList>
            <person name="Samborskyy M."/>
        </authorList>
    </citation>
    <scope>NUCLEOTIDE SEQUENCE [LARGE SCALE GENOMIC DNA]</scope>
    <source>
        <strain evidence="2 3">DSM 14702</strain>
    </source>
</reference>
<dbReference type="AlphaFoldDB" id="A0A7X5X2U7"/>
<evidence type="ECO:0000256" key="1">
    <source>
        <dbReference type="SAM" id="MobiDB-lite"/>
    </source>
</evidence>
<organism evidence="2 3">
    <name type="scientific">Streptomyces malaysiensis</name>
    <dbReference type="NCBI Taxonomy" id="92644"/>
    <lineage>
        <taxon>Bacteria</taxon>
        <taxon>Bacillati</taxon>
        <taxon>Actinomycetota</taxon>
        <taxon>Actinomycetes</taxon>
        <taxon>Kitasatosporales</taxon>
        <taxon>Streptomycetaceae</taxon>
        <taxon>Streptomyces</taxon>
        <taxon>Streptomyces violaceusniger group</taxon>
    </lineage>
</organism>